<dbReference type="GeneID" id="9833808"/>
<dbReference type="GO" id="GO:0005783">
    <property type="term" value="C:endoplasmic reticulum"/>
    <property type="evidence" value="ECO:0007669"/>
    <property type="project" value="TreeGrafter"/>
</dbReference>
<dbReference type="KEGG" id="ota:OT_ostta03g03830"/>
<dbReference type="PANTHER" id="PTHR44068">
    <property type="entry name" value="ZGC:194242"/>
    <property type="match status" value="1"/>
</dbReference>
<dbReference type="CDD" id="cd02440">
    <property type="entry name" value="AdoMet_MTases"/>
    <property type="match status" value="1"/>
</dbReference>
<protein>
    <recommendedName>
        <fullName evidence="12">Methyltransferase</fullName>
        <ecNumber evidence="12">2.1.1.-</ecNumber>
    </recommendedName>
</protein>
<dbReference type="STRING" id="70448.A0A090LZ63"/>
<evidence type="ECO:0000256" key="5">
    <source>
        <dbReference type="ARBA" id="ARBA00022692"/>
    </source>
</evidence>
<dbReference type="SUPFAM" id="SSF53335">
    <property type="entry name" value="S-adenosyl-L-methionine-dependent methyltransferases"/>
    <property type="match status" value="1"/>
</dbReference>
<feature type="domain" description="SAM-dependent methyltransferase Erg6/SMT-type" evidence="13">
    <location>
        <begin position="53"/>
        <end position="345"/>
    </location>
</feature>
<dbReference type="GO" id="GO:0016126">
    <property type="term" value="P:sterol biosynthetic process"/>
    <property type="evidence" value="ECO:0007669"/>
    <property type="project" value="TreeGrafter"/>
</dbReference>
<dbReference type="Pfam" id="PF08241">
    <property type="entry name" value="Methyltransf_11"/>
    <property type="match status" value="1"/>
</dbReference>
<dbReference type="InterPro" id="IPR029063">
    <property type="entry name" value="SAM-dependent_MTases_sf"/>
</dbReference>
<keyword evidence="5" id="KW-0812">Transmembrane</keyword>
<dbReference type="GO" id="GO:0003838">
    <property type="term" value="F:sterol 24-C-methyltransferase activity"/>
    <property type="evidence" value="ECO:0007669"/>
    <property type="project" value="TreeGrafter"/>
</dbReference>
<keyword evidence="2 11" id="KW-0489">Methyltransferase</keyword>
<evidence type="ECO:0000256" key="11">
    <source>
        <dbReference type="PROSITE-ProRule" id="PRU01022"/>
    </source>
</evidence>
<dbReference type="Gene3D" id="3.40.50.150">
    <property type="entry name" value="Vaccinia Virus protein VP39"/>
    <property type="match status" value="1"/>
</dbReference>
<evidence type="ECO:0000313" key="15">
    <source>
        <dbReference type="Proteomes" id="UP000009170"/>
    </source>
</evidence>
<dbReference type="InterPro" id="IPR013216">
    <property type="entry name" value="Methyltransf_11"/>
</dbReference>
<dbReference type="EC" id="2.1.1.-" evidence="12"/>
<comment type="caution">
    <text evidence="14">The sequence shown here is derived from an EMBL/GenBank/DDBJ whole genome shotgun (WGS) entry which is preliminary data.</text>
</comment>
<dbReference type="FunCoup" id="A0A090LZ63">
    <property type="interactions" value="1056"/>
</dbReference>
<keyword evidence="7" id="KW-0492">Microsome</keyword>
<comment type="similarity">
    <text evidence="10 11 12">Belongs to the class I-like SAM-binding methyltransferase superfamily. Erg6/SMT family.</text>
</comment>
<name>A0A090LZ63_OSTTA</name>
<evidence type="ECO:0000259" key="13">
    <source>
        <dbReference type="PROSITE" id="PS51685"/>
    </source>
</evidence>
<dbReference type="InterPro" id="IPR030384">
    <property type="entry name" value="MeTrfase_SMT"/>
</dbReference>
<keyword evidence="9" id="KW-0472">Membrane</keyword>
<dbReference type="EMBL" id="CAID01000003">
    <property type="protein sequence ID" value="CEF97221.1"/>
    <property type="molecule type" value="Genomic_DNA"/>
</dbReference>
<dbReference type="RefSeq" id="XP_022838556.1">
    <property type="nucleotide sequence ID" value="XM_022984831.1"/>
</dbReference>
<evidence type="ECO:0000256" key="3">
    <source>
        <dbReference type="ARBA" id="ARBA00022679"/>
    </source>
</evidence>
<sequence>MASAASGLAQVRHLGGNVGRDESEKATKDYEEYFAEEDDSKRTGNYADVVNKYYDLATSFYEYGWGESFHFAHRYRWETLRESIARHEHYLASKLGVKKGDRVLDVGCGVGGPLREISAFTGAAVTGLNNNAFQIARGETLNRRTGRHDHCGFIKADFMNIPCDDNSFDGVYQIEATCHAPDAVGCYSEIFRVLKPGGVFASYEWCLTDEYDEKNPEHRAIRQDILLGNGLPTARTTHEVLDALEKAGFEIIEEEDLVKTADIAWYEPIDPYRRWSPFRDFWSFKTTSWGRNITHYFVLALEKLGIAPKGSVNVSTFLKKGADALVAGGKTGTYTTMYLTVARKPLSKSELKAELKRAASTPRKR</sequence>
<evidence type="ECO:0000256" key="12">
    <source>
        <dbReference type="RuleBase" id="RU362025"/>
    </source>
</evidence>
<evidence type="ECO:0000256" key="2">
    <source>
        <dbReference type="ARBA" id="ARBA00022603"/>
    </source>
</evidence>
<dbReference type="InterPro" id="IPR013705">
    <property type="entry name" value="Sterol_MeTrfase_C"/>
</dbReference>
<keyword evidence="8" id="KW-1133">Transmembrane helix</keyword>
<evidence type="ECO:0000256" key="7">
    <source>
        <dbReference type="ARBA" id="ARBA00022848"/>
    </source>
</evidence>
<accession>A0A090LZ63</accession>
<dbReference type="GO" id="GO:0032259">
    <property type="term" value="P:methylation"/>
    <property type="evidence" value="ECO:0007669"/>
    <property type="project" value="UniProtKB-KW"/>
</dbReference>
<evidence type="ECO:0000256" key="4">
    <source>
        <dbReference type="ARBA" id="ARBA00022691"/>
    </source>
</evidence>
<keyword evidence="3 11" id="KW-0808">Transferase</keyword>
<dbReference type="Proteomes" id="UP000009170">
    <property type="component" value="Unassembled WGS sequence"/>
</dbReference>
<keyword evidence="15" id="KW-1185">Reference proteome</keyword>
<dbReference type="AlphaFoldDB" id="A0A090LZ63"/>
<gene>
    <name evidence="14" type="ORF">OT_ostta03g03830</name>
</gene>
<dbReference type="InParanoid" id="A0A090LZ63"/>
<reference evidence="15" key="1">
    <citation type="journal article" date="2006" name="Proc. Natl. Acad. Sci. U.S.A.">
        <title>Genome analysis of the smallest free-living eukaryote Ostreococcus tauri unveils many unique features.</title>
        <authorList>
            <person name="Derelle E."/>
            <person name="Ferraz C."/>
            <person name="Rombauts S."/>
            <person name="Rouze P."/>
            <person name="Worden A.Z."/>
            <person name="Robbens S."/>
            <person name="Partensky F."/>
            <person name="Degroeve S."/>
            <person name="Echeynie S."/>
            <person name="Cooke R."/>
            <person name="Saeys Y."/>
            <person name="Wuyts J."/>
            <person name="Jabbari K."/>
            <person name="Bowler C."/>
            <person name="Panaud O."/>
            <person name="Piegu B."/>
            <person name="Ball S.G."/>
            <person name="Ral J.-P."/>
            <person name="Bouget F.-Y."/>
            <person name="Piganeau G."/>
            <person name="De Baets B."/>
            <person name="Picard A."/>
            <person name="Delseny M."/>
            <person name="Demaille J."/>
            <person name="Van de Peer Y."/>
            <person name="Moreau H."/>
        </authorList>
    </citation>
    <scope>NUCLEOTIDE SEQUENCE [LARGE SCALE GENOMIC DNA]</scope>
    <source>
        <strain evidence="15">OTTH 0595 / CCAP 157/2 / RCC745</strain>
    </source>
</reference>
<proteinExistence type="inferred from homology"/>
<keyword evidence="6" id="KW-0256">Endoplasmic reticulum</keyword>
<reference evidence="14 15" key="2">
    <citation type="journal article" date="2014" name="BMC Genomics">
        <title>An improved genome of the model marine alga Ostreococcus tauri unfolds by assessing Illumina de novo assemblies.</title>
        <authorList>
            <person name="Blanc-Mathieu R."/>
            <person name="Verhelst B."/>
            <person name="Derelle E."/>
            <person name="Rombauts S."/>
            <person name="Bouget F.Y."/>
            <person name="Carre I."/>
            <person name="Chateau A."/>
            <person name="Eyre-Walker A."/>
            <person name="Grimsley N."/>
            <person name="Moreau H."/>
            <person name="Piegu B."/>
            <person name="Rivals E."/>
            <person name="Schackwitz W."/>
            <person name="Van de Peer Y."/>
            <person name="Piganeau G."/>
        </authorList>
    </citation>
    <scope>NUCLEOTIDE SEQUENCE [LARGE SCALE GENOMIC DNA]</scope>
    <source>
        <strain evidence="15">OTTH 0595 / CCAP 157/2 / RCC745</strain>
    </source>
</reference>
<evidence type="ECO:0000313" key="14">
    <source>
        <dbReference type="EMBL" id="CEF97221.1"/>
    </source>
</evidence>
<comment type="subcellular location">
    <subcellularLocation>
        <location evidence="1">Microsome membrane</location>
        <topology evidence="1">Single-pass membrane protein</topology>
    </subcellularLocation>
</comment>
<dbReference type="PANTHER" id="PTHR44068:SF1">
    <property type="entry name" value="HYPOTHETICAL LOC100005854"/>
    <property type="match status" value="1"/>
</dbReference>
<keyword evidence="4 11" id="KW-0949">S-adenosyl-L-methionine</keyword>
<dbReference type="InterPro" id="IPR050447">
    <property type="entry name" value="Erg6_SMT_methyltransf"/>
</dbReference>
<dbReference type="PROSITE" id="PS51685">
    <property type="entry name" value="SAM_MT_ERG6_SMT"/>
    <property type="match status" value="1"/>
</dbReference>
<dbReference type="Pfam" id="PF08498">
    <property type="entry name" value="Sterol_MT_C"/>
    <property type="match status" value="1"/>
</dbReference>
<evidence type="ECO:0000256" key="1">
    <source>
        <dbReference type="ARBA" id="ARBA00004111"/>
    </source>
</evidence>
<organism evidence="14 15">
    <name type="scientific">Ostreococcus tauri</name>
    <name type="common">Marine green alga</name>
    <dbReference type="NCBI Taxonomy" id="70448"/>
    <lineage>
        <taxon>Eukaryota</taxon>
        <taxon>Viridiplantae</taxon>
        <taxon>Chlorophyta</taxon>
        <taxon>Mamiellophyceae</taxon>
        <taxon>Mamiellales</taxon>
        <taxon>Bathycoccaceae</taxon>
        <taxon>Ostreococcus</taxon>
    </lineage>
</organism>
<evidence type="ECO:0000256" key="6">
    <source>
        <dbReference type="ARBA" id="ARBA00022824"/>
    </source>
</evidence>
<evidence type="ECO:0000256" key="10">
    <source>
        <dbReference type="ARBA" id="ARBA00038188"/>
    </source>
</evidence>
<dbReference type="OrthoDB" id="4310724at2759"/>
<evidence type="ECO:0000256" key="9">
    <source>
        <dbReference type="ARBA" id="ARBA00023136"/>
    </source>
</evidence>
<evidence type="ECO:0000256" key="8">
    <source>
        <dbReference type="ARBA" id="ARBA00022989"/>
    </source>
</evidence>